<dbReference type="EnsemblMetazoa" id="CLYHEMT003383.1">
    <property type="protein sequence ID" value="CLYHEMP003383.1"/>
    <property type="gene ID" value="CLYHEMG003383"/>
</dbReference>
<evidence type="ECO:0000313" key="4">
    <source>
        <dbReference type="EnsemblMetazoa" id="CLYHEMP003383.1"/>
    </source>
</evidence>
<keyword evidence="2" id="KW-0472">Membrane</keyword>
<keyword evidence="5" id="KW-1185">Reference proteome</keyword>
<feature type="compositionally biased region" description="Polar residues" evidence="1">
    <location>
        <begin position="361"/>
        <end position="377"/>
    </location>
</feature>
<feature type="region of interest" description="Disordered" evidence="1">
    <location>
        <begin position="342"/>
        <end position="378"/>
    </location>
</feature>
<feature type="chain" id="PRO_5029749741" description="Cnidarian restricted protein" evidence="3">
    <location>
        <begin position="22"/>
        <end position="452"/>
    </location>
</feature>
<dbReference type="GeneID" id="136807740"/>
<sequence>MLNFKMNIAFFLMVDLMLVNAKVIRERFLATSINCGMNTNENQFFSSIRISGHEYSKQNDGLNVVVYDIGKATVVQSKSFADPNTREFMQFIRNIMPGRLIIGTSQILCSETSAVDFQKQQSILYGLRRLRIHTRGLKPLVFRSALFAFCKEECYPNITSNVQLPYNQVHDFRQGPILLSFQIEREVIEDEKKNFSPPSRRSAKRAELDDQQSSHATLYIIIIACALLIVATIIGVAIVLYRRYKKDHGKLDLTSANTQESFRERLGNTKRRSCELLFLAKEKSGCYKQRYEPTTSARLFSIHSNDGGEQSCTEVGDMNGFASYVKVETEDHQLIYKIPSGVSKHDAPQHPPPTLRRPPTVNSLNKSNTAMNNSNEYLNPYDYAESGLRNTQHRSVYQEVEPPGYFEEYTSLEPRDDDVIDNDVMQDGDRSSLVLNEPIYDNYQNNYIVPYS</sequence>
<organism evidence="4 5">
    <name type="scientific">Clytia hemisphaerica</name>
    <dbReference type="NCBI Taxonomy" id="252671"/>
    <lineage>
        <taxon>Eukaryota</taxon>
        <taxon>Metazoa</taxon>
        <taxon>Cnidaria</taxon>
        <taxon>Hydrozoa</taxon>
        <taxon>Hydroidolina</taxon>
        <taxon>Leptothecata</taxon>
        <taxon>Obeliida</taxon>
        <taxon>Clytiidae</taxon>
        <taxon>Clytia</taxon>
    </lineage>
</organism>
<evidence type="ECO:0008006" key="6">
    <source>
        <dbReference type="Google" id="ProtNLM"/>
    </source>
</evidence>
<reference evidence="4" key="1">
    <citation type="submission" date="2021-01" db="UniProtKB">
        <authorList>
            <consortium name="EnsemblMetazoa"/>
        </authorList>
    </citation>
    <scope>IDENTIFICATION</scope>
</reference>
<keyword evidence="3" id="KW-0732">Signal</keyword>
<name>A0A7M5USA4_9CNID</name>
<keyword evidence="2" id="KW-1133">Transmembrane helix</keyword>
<accession>A0A7M5USA4</accession>
<evidence type="ECO:0000256" key="3">
    <source>
        <dbReference type="SAM" id="SignalP"/>
    </source>
</evidence>
<proteinExistence type="predicted"/>
<keyword evidence="2" id="KW-0812">Transmembrane</keyword>
<feature type="transmembrane region" description="Helical" evidence="2">
    <location>
        <begin position="218"/>
        <end position="241"/>
    </location>
</feature>
<dbReference type="AlphaFoldDB" id="A0A7M5USA4"/>
<evidence type="ECO:0000256" key="1">
    <source>
        <dbReference type="SAM" id="MobiDB-lite"/>
    </source>
</evidence>
<feature type="signal peptide" evidence="3">
    <location>
        <begin position="1"/>
        <end position="21"/>
    </location>
</feature>
<dbReference type="RefSeq" id="XP_066920455.1">
    <property type="nucleotide sequence ID" value="XM_067064354.1"/>
</dbReference>
<dbReference type="OrthoDB" id="10599943at2759"/>
<dbReference type="Proteomes" id="UP000594262">
    <property type="component" value="Unplaced"/>
</dbReference>
<protein>
    <recommendedName>
        <fullName evidence="6">Cnidarian restricted protein</fullName>
    </recommendedName>
</protein>
<evidence type="ECO:0000313" key="5">
    <source>
        <dbReference type="Proteomes" id="UP000594262"/>
    </source>
</evidence>
<evidence type="ECO:0000256" key="2">
    <source>
        <dbReference type="SAM" id="Phobius"/>
    </source>
</evidence>